<dbReference type="EMBL" id="CM039172">
    <property type="protein sequence ID" value="KAH9783239.1"/>
    <property type="molecule type" value="Genomic_DNA"/>
</dbReference>
<sequence>MWQCCSQWGYCGTSDEYCGAGSQQGPYDAPPATNDVSVVDIVTPKFFNGILNQADASCVGKNFYSRSAFLDALGSFSQFGRTGAEEDTMPEIAAFFAHVTHETGHFFCIKDIDSRSKDLLQIWQTNMIIVDQQR</sequence>
<gene>
    <name evidence="1" type="ORF">KPL71_009235</name>
</gene>
<proteinExistence type="predicted"/>
<keyword evidence="2" id="KW-1185">Reference proteome</keyword>
<evidence type="ECO:0000313" key="1">
    <source>
        <dbReference type="EMBL" id="KAH9783239.1"/>
    </source>
</evidence>
<organism evidence="1 2">
    <name type="scientific">Citrus sinensis</name>
    <name type="common">Sweet orange</name>
    <name type="synonym">Citrus aurantium var. sinensis</name>
    <dbReference type="NCBI Taxonomy" id="2711"/>
    <lineage>
        <taxon>Eukaryota</taxon>
        <taxon>Viridiplantae</taxon>
        <taxon>Streptophyta</taxon>
        <taxon>Embryophyta</taxon>
        <taxon>Tracheophyta</taxon>
        <taxon>Spermatophyta</taxon>
        <taxon>Magnoliopsida</taxon>
        <taxon>eudicotyledons</taxon>
        <taxon>Gunneridae</taxon>
        <taxon>Pentapetalae</taxon>
        <taxon>rosids</taxon>
        <taxon>malvids</taxon>
        <taxon>Sapindales</taxon>
        <taxon>Rutaceae</taxon>
        <taxon>Aurantioideae</taxon>
        <taxon>Citrus</taxon>
    </lineage>
</organism>
<name>A0ACB8MBR3_CITSI</name>
<reference evidence="2" key="1">
    <citation type="journal article" date="2023" name="Hortic. Res.">
        <title>A chromosome-level phased genome enabling allele-level studies in sweet orange: a case study on citrus Huanglongbing tolerance.</title>
        <authorList>
            <person name="Wu B."/>
            <person name="Yu Q."/>
            <person name="Deng Z."/>
            <person name="Duan Y."/>
            <person name="Luo F."/>
            <person name="Gmitter F. Jr."/>
        </authorList>
    </citation>
    <scope>NUCLEOTIDE SEQUENCE [LARGE SCALE GENOMIC DNA]</scope>
    <source>
        <strain evidence="2">cv. Valencia</strain>
    </source>
</reference>
<evidence type="ECO:0000313" key="2">
    <source>
        <dbReference type="Proteomes" id="UP000829398"/>
    </source>
</evidence>
<comment type="caution">
    <text evidence="1">The sequence shown here is derived from an EMBL/GenBank/DDBJ whole genome shotgun (WGS) entry which is preliminary data.</text>
</comment>
<dbReference type="Proteomes" id="UP000829398">
    <property type="component" value="Chromosome 3"/>
</dbReference>
<accession>A0ACB8MBR3</accession>
<protein>
    <submittedName>
        <fullName evidence="1">Endochitinase EP3</fullName>
    </submittedName>
</protein>